<keyword evidence="1" id="KW-0472">Membrane</keyword>
<keyword evidence="3" id="KW-1185">Reference proteome</keyword>
<evidence type="ECO:0000313" key="2">
    <source>
        <dbReference type="EMBL" id="QGG95042.1"/>
    </source>
</evidence>
<protein>
    <submittedName>
        <fullName evidence="2">Uncharacterized protein</fullName>
    </submittedName>
</protein>
<dbReference type="AlphaFoldDB" id="A0A5Q2RJH5"/>
<accession>A0A5Q2RJH5</accession>
<keyword evidence="1" id="KW-0812">Transmembrane</keyword>
<name>A0A5Q2RJH5_9ACTN</name>
<evidence type="ECO:0000256" key="1">
    <source>
        <dbReference type="SAM" id="Phobius"/>
    </source>
</evidence>
<dbReference type="KEGG" id="atq:GH723_07935"/>
<feature type="transmembrane region" description="Helical" evidence="1">
    <location>
        <begin position="112"/>
        <end position="132"/>
    </location>
</feature>
<feature type="transmembrane region" description="Helical" evidence="1">
    <location>
        <begin position="89"/>
        <end position="106"/>
    </location>
</feature>
<dbReference type="RefSeq" id="WP_153759150.1">
    <property type="nucleotide sequence ID" value="NZ_CP045851.1"/>
</dbReference>
<gene>
    <name evidence="2" type="ORF">GH723_07935</name>
</gene>
<dbReference type="Proteomes" id="UP000334019">
    <property type="component" value="Chromosome"/>
</dbReference>
<dbReference type="EMBL" id="CP045851">
    <property type="protein sequence ID" value="QGG95042.1"/>
    <property type="molecule type" value="Genomic_DNA"/>
</dbReference>
<evidence type="ECO:0000313" key="3">
    <source>
        <dbReference type="Proteomes" id="UP000334019"/>
    </source>
</evidence>
<keyword evidence="1" id="KW-1133">Transmembrane helix</keyword>
<organism evidence="2 3">
    <name type="scientific">Actinomarinicola tropica</name>
    <dbReference type="NCBI Taxonomy" id="2789776"/>
    <lineage>
        <taxon>Bacteria</taxon>
        <taxon>Bacillati</taxon>
        <taxon>Actinomycetota</taxon>
        <taxon>Acidimicrobiia</taxon>
        <taxon>Acidimicrobiales</taxon>
        <taxon>Iamiaceae</taxon>
        <taxon>Actinomarinicola</taxon>
    </lineage>
</organism>
<sequence length="173" mass="17737">MTPLTSDTRTEARDALVELADAALPTGTWSDLPGPLDLLDRALSAGDEEAVRAALVPVSRAVFEAKVHTRLGGGRRSASAVVPTKKTPALPVVGAVCGAILLLLGWQLGGGLVLGATAALSLFVFGVALAGTRANAERAADRRARTVEPDERVPAPAPVAERIAALLGRPPLV</sequence>
<reference evidence="2 3" key="1">
    <citation type="submission" date="2019-11" db="EMBL/GenBank/DDBJ databases">
        <authorList>
            <person name="He Y."/>
        </authorList>
    </citation>
    <scope>NUCLEOTIDE SEQUENCE [LARGE SCALE GENOMIC DNA]</scope>
    <source>
        <strain evidence="2 3">SCSIO 58843</strain>
    </source>
</reference>
<proteinExistence type="predicted"/>